<keyword evidence="2" id="KW-0012">Acyltransferase</keyword>
<feature type="domain" description="N-acetyltransferase" evidence="1">
    <location>
        <begin position="1"/>
        <end position="139"/>
    </location>
</feature>
<protein>
    <submittedName>
        <fullName evidence="2">GNAT family N-acetyltransferase</fullName>
        <ecNumber evidence="2">2.3.1.-</ecNumber>
    </submittedName>
</protein>
<evidence type="ECO:0000313" key="2">
    <source>
        <dbReference type="EMBL" id="MFD1044834.1"/>
    </source>
</evidence>
<accession>A0ABW3M5F0</accession>
<dbReference type="SUPFAM" id="SSF55729">
    <property type="entry name" value="Acyl-CoA N-acyltransferases (Nat)"/>
    <property type="match status" value="1"/>
</dbReference>
<keyword evidence="3" id="KW-1185">Reference proteome</keyword>
<dbReference type="PROSITE" id="PS51186">
    <property type="entry name" value="GNAT"/>
    <property type="match status" value="1"/>
</dbReference>
<gene>
    <name evidence="2" type="ORF">ACFQ1S_04110</name>
</gene>
<name>A0ABW3M5F0_9PSEU</name>
<comment type="caution">
    <text evidence="2">The sequence shown here is derived from an EMBL/GenBank/DDBJ whole genome shotgun (WGS) entry which is preliminary data.</text>
</comment>
<evidence type="ECO:0000313" key="3">
    <source>
        <dbReference type="Proteomes" id="UP001597045"/>
    </source>
</evidence>
<dbReference type="InterPro" id="IPR000182">
    <property type="entry name" value="GNAT_dom"/>
</dbReference>
<dbReference type="EMBL" id="JBHTIS010000138">
    <property type="protein sequence ID" value="MFD1044834.1"/>
    <property type="molecule type" value="Genomic_DNA"/>
</dbReference>
<dbReference type="CDD" id="cd04301">
    <property type="entry name" value="NAT_SF"/>
    <property type="match status" value="1"/>
</dbReference>
<evidence type="ECO:0000259" key="1">
    <source>
        <dbReference type="PROSITE" id="PS51186"/>
    </source>
</evidence>
<organism evidence="2 3">
    <name type="scientific">Kibdelosporangium lantanae</name>
    <dbReference type="NCBI Taxonomy" id="1497396"/>
    <lineage>
        <taxon>Bacteria</taxon>
        <taxon>Bacillati</taxon>
        <taxon>Actinomycetota</taxon>
        <taxon>Actinomycetes</taxon>
        <taxon>Pseudonocardiales</taxon>
        <taxon>Pseudonocardiaceae</taxon>
        <taxon>Kibdelosporangium</taxon>
    </lineage>
</organism>
<dbReference type="Gene3D" id="3.40.630.30">
    <property type="match status" value="1"/>
</dbReference>
<dbReference type="Pfam" id="PF00583">
    <property type="entry name" value="Acetyltransf_1"/>
    <property type="match status" value="1"/>
</dbReference>
<dbReference type="GO" id="GO:0016746">
    <property type="term" value="F:acyltransferase activity"/>
    <property type="evidence" value="ECO:0007669"/>
    <property type="project" value="UniProtKB-KW"/>
</dbReference>
<dbReference type="InterPro" id="IPR016181">
    <property type="entry name" value="Acyl_CoA_acyltransferase"/>
</dbReference>
<sequence>MEVFLTDSPTPDDVKVLSDGLFEFNVKALGAFDRTPLGLFVRDEVTNQIVGGLAGATSLGVLFVDWFYLPESMRGSGLGSRLLQQAEEEAVRRGCRTGVLFTLSVQAPGFYVKQGWTQFGDIPSIPDGLSRRYFTKELG</sequence>
<reference evidence="3" key="1">
    <citation type="journal article" date="2019" name="Int. J. Syst. Evol. Microbiol.">
        <title>The Global Catalogue of Microorganisms (GCM) 10K type strain sequencing project: providing services to taxonomists for standard genome sequencing and annotation.</title>
        <authorList>
            <consortium name="The Broad Institute Genomics Platform"/>
            <consortium name="The Broad Institute Genome Sequencing Center for Infectious Disease"/>
            <person name="Wu L."/>
            <person name="Ma J."/>
        </authorList>
    </citation>
    <scope>NUCLEOTIDE SEQUENCE [LARGE SCALE GENOMIC DNA]</scope>
    <source>
        <strain evidence="3">JCM 31486</strain>
    </source>
</reference>
<proteinExistence type="predicted"/>
<dbReference type="Proteomes" id="UP001597045">
    <property type="component" value="Unassembled WGS sequence"/>
</dbReference>
<keyword evidence="2" id="KW-0808">Transferase</keyword>
<dbReference type="EC" id="2.3.1.-" evidence="2"/>